<gene>
    <name evidence="2" type="ORF">L1049_004953</name>
</gene>
<sequence length="89" mass="10185">MGGGDTLILATTVWLIFIPPVIVSFGHSDYHHEQARRRLGTDIPVETIMNIKLAYQMTRNWQGDPCVLRDYLWNGLNCNYNNPPKIISL</sequence>
<feature type="transmembrane region" description="Helical" evidence="1">
    <location>
        <begin position="6"/>
        <end position="28"/>
    </location>
</feature>
<dbReference type="Proteomes" id="UP001415857">
    <property type="component" value="Unassembled WGS sequence"/>
</dbReference>
<dbReference type="PANTHER" id="PTHR45631">
    <property type="entry name" value="OS07G0107800 PROTEIN-RELATED"/>
    <property type="match status" value="1"/>
</dbReference>
<reference evidence="2 3" key="1">
    <citation type="journal article" date="2024" name="Plant J.">
        <title>Genome sequences and population genomics reveal climatic adaptation and genomic divergence between two closely related sweetgum species.</title>
        <authorList>
            <person name="Xu W.Q."/>
            <person name="Ren C.Q."/>
            <person name="Zhang X.Y."/>
            <person name="Comes H.P."/>
            <person name="Liu X.H."/>
            <person name="Li Y.G."/>
            <person name="Kettle C.J."/>
            <person name="Jalonen R."/>
            <person name="Gaisberger H."/>
            <person name="Ma Y.Z."/>
            <person name="Qiu Y.X."/>
        </authorList>
    </citation>
    <scope>NUCLEOTIDE SEQUENCE [LARGE SCALE GENOMIC DNA]</scope>
    <source>
        <strain evidence="2">Hangzhou</strain>
    </source>
</reference>
<keyword evidence="1" id="KW-0812">Transmembrane</keyword>
<keyword evidence="3" id="KW-1185">Reference proteome</keyword>
<keyword evidence="1" id="KW-0472">Membrane</keyword>
<organism evidence="2 3">
    <name type="scientific">Liquidambar formosana</name>
    <name type="common">Formosan gum</name>
    <dbReference type="NCBI Taxonomy" id="63359"/>
    <lineage>
        <taxon>Eukaryota</taxon>
        <taxon>Viridiplantae</taxon>
        <taxon>Streptophyta</taxon>
        <taxon>Embryophyta</taxon>
        <taxon>Tracheophyta</taxon>
        <taxon>Spermatophyta</taxon>
        <taxon>Magnoliopsida</taxon>
        <taxon>eudicotyledons</taxon>
        <taxon>Gunneridae</taxon>
        <taxon>Pentapetalae</taxon>
        <taxon>Saxifragales</taxon>
        <taxon>Altingiaceae</taxon>
        <taxon>Liquidambar</taxon>
    </lineage>
</organism>
<name>A0AAP0WYP6_LIQFO</name>
<evidence type="ECO:0000256" key="1">
    <source>
        <dbReference type="SAM" id="Phobius"/>
    </source>
</evidence>
<proteinExistence type="predicted"/>
<dbReference type="PANTHER" id="PTHR45631:SF202">
    <property type="entry name" value="SENESCENCE-INDUCED RECEPTOR-LIKE SERINE_THREONINE-PROTEIN KINASE"/>
    <property type="match status" value="1"/>
</dbReference>
<evidence type="ECO:0000313" key="3">
    <source>
        <dbReference type="Proteomes" id="UP001415857"/>
    </source>
</evidence>
<accession>A0AAP0WYP6</accession>
<protein>
    <submittedName>
        <fullName evidence="2">Uncharacterized protein</fullName>
    </submittedName>
</protein>
<dbReference type="EMBL" id="JBBPBK010000007">
    <property type="protein sequence ID" value="KAK9282041.1"/>
    <property type="molecule type" value="Genomic_DNA"/>
</dbReference>
<evidence type="ECO:0000313" key="2">
    <source>
        <dbReference type="EMBL" id="KAK9282041.1"/>
    </source>
</evidence>
<dbReference type="AlphaFoldDB" id="A0AAP0WYP6"/>
<keyword evidence="1" id="KW-1133">Transmembrane helix</keyword>
<comment type="caution">
    <text evidence="2">The sequence shown here is derived from an EMBL/GenBank/DDBJ whole genome shotgun (WGS) entry which is preliminary data.</text>
</comment>